<dbReference type="EMBL" id="JASJOS010000020">
    <property type="protein sequence ID" value="MDJ1485495.1"/>
    <property type="molecule type" value="Genomic_DNA"/>
</dbReference>
<comment type="caution">
    <text evidence="3">The sequence shown here is derived from an EMBL/GenBank/DDBJ whole genome shotgun (WGS) entry which is preliminary data.</text>
</comment>
<dbReference type="InterPro" id="IPR001279">
    <property type="entry name" value="Metallo-B-lactamas"/>
</dbReference>
<keyword evidence="1" id="KW-0472">Membrane</keyword>
<dbReference type="Pfam" id="PF00753">
    <property type="entry name" value="Lactamase_B"/>
    <property type="match status" value="1"/>
</dbReference>
<feature type="transmembrane region" description="Helical" evidence="1">
    <location>
        <begin position="295"/>
        <end position="313"/>
    </location>
</feature>
<dbReference type="Gene3D" id="3.60.15.10">
    <property type="entry name" value="Ribonuclease Z/Hydroxyacylglutathione hydrolase-like"/>
    <property type="match status" value="1"/>
</dbReference>
<dbReference type="Proteomes" id="UP001241110">
    <property type="component" value="Unassembled WGS sequence"/>
</dbReference>
<name>A0AAE3QXQ9_9BACT</name>
<sequence length="326" mass="35534">METNTLVKPPHWGTLKPVAPGVVGIPILIVNAYMIGTKDNWVLVDAGLPGNAKRIKKAAETCFGEGAHPRAIVLTHGHFDHTGSLEALVKEWDVPVYAHSLELPYLTGKASYPPPDPTVGGGLMTEIARLFPTKPIDLKDRVRLIPSNGELEELPGWRIIHTPGHAPGHISLFRESDRVLIAGDAFVTTNQESFWAATVTKKQEIHRPPAYFTQDWDAARRSVETLASLEPSVVATGHGLPMQGPFMLKALHKLAENFSQEALPAKGRYVQEPARFSEQGVDFVPPPVADPVPKVLGMIGGAILAGIATYAWVHHTRNRRGIKSIL</sequence>
<dbReference type="PANTHER" id="PTHR42951">
    <property type="entry name" value="METALLO-BETA-LACTAMASE DOMAIN-CONTAINING"/>
    <property type="match status" value="1"/>
</dbReference>
<evidence type="ECO:0000259" key="2">
    <source>
        <dbReference type="SMART" id="SM00849"/>
    </source>
</evidence>
<reference evidence="3" key="1">
    <citation type="submission" date="2023-05" db="EMBL/GenBank/DDBJ databases">
        <authorList>
            <person name="Zhang X."/>
        </authorList>
    </citation>
    <scope>NUCLEOTIDE SEQUENCE</scope>
    <source>
        <strain evidence="3">YF14B1</strain>
    </source>
</reference>
<dbReference type="RefSeq" id="WP_313988138.1">
    <property type="nucleotide sequence ID" value="NZ_JASJOS010000020.1"/>
</dbReference>
<evidence type="ECO:0000313" key="4">
    <source>
        <dbReference type="Proteomes" id="UP001241110"/>
    </source>
</evidence>
<dbReference type="SUPFAM" id="SSF56281">
    <property type="entry name" value="Metallo-hydrolase/oxidoreductase"/>
    <property type="match status" value="1"/>
</dbReference>
<accession>A0AAE3QXQ9</accession>
<keyword evidence="1" id="KW-1133">Transmembrane helix</keyword>
<gene>
    <name evidence="3" type="ORF">QNI16_33705</name>
</gene>
<dbReference type="InterPro" id="IPR036866">
    <property type="entry name" value="RibonucZ/Hydroxyglut_hydro"/>
</dbReference>
<evidence type="ECO:0000256" key="1">
    <source>
        <dbReference type="SAM" id="Phobius"/>
    </source>
</evidence>
<feature type="domain" description="Metallo-beta-lactamase" evidence="2">
    <location>
        <begin position="29"/>
        <end position="238"/>
    </location>
</feature>
<dbReference type="SMART" id="SM00849">
    <property type="entry name" value="Lactamase_B"/>
    <property type="match status" value="1"/>
</dbReference>
<organism evidence="3 4">
    <name type="scientific">Xanthocytophaga flava</name>
    <dbReference type="NCBI Taxonomy" id="3048013"/>
    <lineage>
        <taxon>Bacteria</taxon>
        <taxon>Pseudomonadati</taxon>
        <taxon>Bacteroidota</taxon>
        <taxon>Cytophagia</taxon>
        <taxon>Cytophagales</taxon>
        <taxon>Rhodocytophagaceae</taxon>
        <taxon>Xanthocytophaga</taxon>
    </lineage>
</organism>
<keyword evidence="1" id="KW-0812">Transmembrane</keyword>
<protein>
    <submittedName>
        <fullName evidence="3">MBL fold metallo-hydrolase</fullName>
    </submittedName>
</protein>
<dbReference type="AlphaFoldDB" id="A0AAE3QXQ9"/>
<dbReference type="CDD" id="cd07721">
    <property type="entry name" value="yflN-like_MBL-fold"/>
    <property type="match status" value="1"/>
</dbReference>
<dbReference type="InterPro" id="IPR050855">
    <property type="entry name" value="NDM-1-like"/>
</dbReference>
<evidence type="ECO:0000313" key="3">
    <source>
        <dbReference type="EMBL" id="MDJ1485495.1"/>
    </source>
</evidence>
<dbReference type="PANTHER" id="PTHR42951:SF17">
    <property type="entry name" value="METALLO-BETA-LACTAMASE DOMAIN-CONTAINING PROTEIN"/>
    <property type="match status" value="1"/>
</dbReference>
<proteinExistence type="predicted"/>